<organism evidence="3 4">
    <name type="scientific">Phyllosticta citricarpa</name>
    <dbReference type="NCBI Taxonomy" id="55181"/>
    <lineage>
        <taxon>Eukaryota</taxon>
        <taxon>Fungi</taxon>
        <taxon>Dikarya</taxon>
        <taxon>Ascomycota</taxon>
        <taxon>Pezizomycotina</taxon>
        <taxon>Dothideomycetes</taxon>
        <taxon>Dothideomycetes incertae sedis</taxon>
        <taxon>Botryosphaeriales</taxon>
        <taxon>Phyllostictaceae</taxon>
        <taxon>Phyllosticta</taxon>
    </lineage>
</organism>
<keyword evidence="2" id="KW-1133">Transmembrane helix</keyword>
<keyword evidence="2" id="KW-0472">Membrane</keyword>
<reference evidence="3 4" key="1">
    <citation type="submission" date="2024-04" db="EMBL/GenBank/DDBJ databases">
        <title>Phyllosticta paracitricarpa is synonymous to the EU quarantine fungus P. citricarpa based on phylogenomic analyses.</title>
        <authorList>
            <consortium name="Lawrence Berkeley National Laboratory"/>
            <person name="Van Ingen-Buijs V.A."/>
            <person name="Van Westerhoven A.C."/>
            <person name="Haridas S."/>
            <person name="Skiadas P."/>
            <person name="Martin F."/>
            <person name="Groenewald J.Z."/>
            <person name="Crous P.W."/>
            <person name="Seidl M.F."/>
        </authorList>
    </citation>
    <scope>NUCLEOTIDE SEQUENCE [LARGE SCALE GENOMIC DNA]</scope>
    <source>
        <strain evidence="3 4">CBS 122670</strain>
    </source>
</reference>
<evidence type="ECO:0000313" key="4">
    <source>
        <dbReference type="Proteomes" id="UP001365128"/>
    </source>
</evidence>
<keyword evidence="4" id="KW-1185">Reference proteome</keyword>
<sequence>MSRTGGEKGSTTHQHRPPHPPTPPTDPPKTDLPTLLRAANLLHSLRILLHRATILALWLHGSFYAVDYALVAATPPPSSQPRRSSSAAGPSPSTTTSPSRSSSGSSPSRGGTSFYTTYNALVVDVFPASPSSAAAAAAASVVRCAMAAAAVAVLQPLVEVAGRGWYFTVLGIWSGVCGGVGVWVMRRKGMGVEDGRGGGAVEGVGELKFWSMREEGRGNEKWLLDSEQCPSDVAEAR</sequence>
<keyword evidence="2" id="KW-0812">Transmembrane</keyword>
<evidence type="ECO:0000256" key="1">
    <source>
        <dbReference type="SAM" id="MobiDB-lite"/>
    </source>
</evidence>
<proteinExistence type="predicted"/>
<dbReference type="EMBL" id="JBBPDW010000007">
    <property type="protein sequence ID" value="KAK7550751.1"/>
    <property type="molecule type" value="Genomic_DNA"/>
</dbReference>
<feature type="region of interest" description="Disordered" evidence="1">
    <location>
        <begin position="75"/>
        <end position="110"/>
    </location>
</feature>
<feature type="transmembrane region" description="Helical" evidence="2">
    <location>
        <begin position="164"/>
        <end position="184"/>
    </location>
</feature>
<evidence type="ECO:0000313" key="3">
    <source>
        <dbReference type="EMBL" id="KAK7550751.1"/>
    </source>
</evidence>
<dbReference type="Proteomes" id="UP001365128">
    <property type="component" value="Unassembled WGS sequence"/>
</dbReference>
<comment type="caution">
    <text evidence="3">The sequence shown here is derived from an EMBL/GenBank/DDBJ whole genome shotgun (WGS) entry which is preliminary data.</text>
</comment>
<protein>
    <submittedName>
        <fullName evidence="3">Uncharacterized protein</fullName>
    </submittedName>
</protein>
<name>A0ABR1MK67_9PEZI</name>
<feature type="compositionally biased region" description="Low complexity" evidence="1">
    <location>
        <begin position="80"/>
        <end position="110"/>
    </location>
</feature>
<feature type="region of interest" description="Disordered" evidence="1">
    <location>
        <begin position="1"/>
        <end position="32"/>
    </location>
</feature>
<accession>A0ABR1MK67</accession>
<gene>
    <name evidence="3" type="ORF">IWX46DRAFT_422093</name>
</gene>
<evidence type="ECO:0000256" key="2">
    <source>
        <dbReference type="SAM" id="Phobius"/>
    </source>
</evidence>